<accession>A0A2W7HZ39</accession>
<dbReference type="Proteomes" id="UP000249542">
    <property type="component" value="Unassembled WGS sequence"/>
</dbReference>
<feature type="chain" id="PRO_5015846355" description="YARHG domain-containing protein" evidence="1">
    <location>
        <begin position="24"/>
        <end position="287"/>
    </location>
</feature>
<feature type="signal peptide" evidence="1">
    <location>
        <begin position="1"/>
        <end position="23"/>
    </location>
</feature>
<dbReference type="RefSeq" id="WP_111541627.1">
    <property type="nucleotide sequence ID" value="NZ_QKYV01000006.1"/>
</dbReference>
<comment type="caution">
    <text evidence="2">The sequence shown here is derived from an EMBL/GenBank/DDBJ whole genome shotgun (WGS) entry which is preliminary data.</text>
</comment>
<evidence type="ECO:0000313" key="3">
    <source>
        <dbReference type="Proteomes" id="UP000249542"/>
    </source>
</evidence>
<sequence length="287" mass="34855">MKNFFFKVIFTTVFFLISAYTMSQNNVYLDENGEKISFIDFKKKCGNQLFKCLTYTKDSIALSQVLYKYKFGKISSQEYEQLRKLVIKDAGINIQSDQVIVFKKYDSLFSYEREIELHNKHKKQYQKMKVEVDSLNRLSSKKKEYPYELDDFNKDVFDEIVSQWTIDVNECIDKYEEKFNLKMVFFHMDQPSLEAKYENFSWFKDRGVLQDIFFKYGKLHHTLILKPDGEYFLAGGYFKTYYYKSLLRNEDWSKHKRDYQKTLSREYPDGKGIFRFDYNYHQFKYCF</sequence>
<keyword evidence="3" id="KW-1185">Reference proteome</keyword>
<proteinExistence type="predicted"/>
<reference evidence="2 3" key="1">
    <citation type="submission" date="2018-06" db="EMBL/GenBank/DDBJ databases">
        <title>Genomic Encyclopedia of Archaeal and Bacterial Type Strains, Phase II (KMG-II): from individual species to whole genera.</title>
        <authorList>
            <person name="Goeker M."/>
        </authorList>
    </citation>
    <scope>NUCLEOTIDE SEQUENCE [LARGE SCALE GENOMIC DNA]</scope>
    <source>
        <strain evidence="2 3">DSM 15361</strain>
    </source>
</reference>
<name>A0A2W7HZ39_9FLAO</name>
<dbReference type="AlphaFoldDB" id="A0A2W7HZ39"/>
<dbReference type="EMBL" id="QKYV01000006">
    <property type="protein sequence ID" value="PZW39209.1"/>
    <property type="molecule type" value="Genomic_DNA"/>
</dbReference>
<evidence type="ECO:0008006" key="4">
    <source>
        <dbReference type="Google" id="ProtNLM"/>
    </source>
</evidence>
<keyword evidence="1" id="KW-0732">Signal</keyword>
<evidence type="ECO:0000313" key="2">
    <source>
        <dbReference type="EMBL" id="PZW39209.1"/>
    </source>
</evidence>
<evidence type="ECO:0000256" key="1">
    <source>
        <dbReference type="SAM" id="SignalP"/>
    </source>
</evidence>
<gene>
    <name evidence="2" type="ORF">LX95_02351</name>
</gene>
<organism evidence="2 3">
    <name type="scientific">Mesonia algae</name>
    <dbReference type="NCBI Taxonomy" id="213248"/>
    <lineage>
        <taxon>Bacteria</taxon>
        <taxon>Pseudomonadati</taxon>
        <taxon>Bacteroidota</taxon>
        <taxon>Flavobacteriia</taxon>
        <taxon>Flavobacteriales</taxon>
        <taxon>Flavobacteriaceae</taxon>
        <taxon>Mesonia</taxon>
    </lineage>
</organism>
<protein>
    <recommendedName>
        <fullName evidence="4">YARHG domain-containing protein</fullName>
    </recommendedName>
</protein>